<dbReference type="HOGENOM" id="CLU_3089340_0_0_1"/>
<proteinExistence type="predicted"/>
<organism evidence="1 2">
    <name type="scientific">Daphnia pulex</name>
    <name type="common">Water flea</name>
    <dbReference type="NCBI Taxonomy" id="6669"/>
    <lineage>
        <taxon>Eukaryota</taxon>
        <taxon>Metazoa</taxon>
        <taxon>Ecdysozoa</taxon>
        <taxon>Arthropoda</taxon>
        <taxon>Crustacea</taxon>
        <taxon>Branchiopoda</taxon>
        <taxon>Diplostraca</taxon>
        <taxon>Cladocera</taxon>
        <taxon>Anomopoda</taxon>
        <taxon>Daphniidae</taxon>
        <taxon>Daphnia</taxon>
    </lineage>
</organism>
<dbReference type="AlphaFoldDB" id="E9FV70"/>
<gene>
    <name evidence="1" type="ORF">DAPPUDRAFT_233584</name>
</gene>
<name>E9FV70_DAPPU</name>
<dbReference type="InParanoid" id="E9FV70"/>
<reference evidence="1 2" key="1">
    <citation type="journal article" date="2011" name="Science">
        <title>The ecoresponsive genome of Daphnia pulex.</title>
        <authorList>
            <person name="Colbourne J.K."/>
            <person name="Pfrender M.E."/>
            <person name="Gilbert D."/>
            <person name="Thomas W.K."/>
            <person name="Tucker A."/>
            <person name="Oakley T.H."/>
            <person name="Tokishita S."/>
            <person name="Aerts A."/>
            <person name="Arnold G.J."/>
            <person name="Basu M.K."/>
            <person name="Bauer D.J."/>
            <person name="Caceres C.E."/>
            <person name="Carmel L."/>
            <person name="Casola C."/>
            <person name="Choi J.H."/>
            <person name="Detter J.C."/>
            <person name="Dong Q."/>
            <person name="Dusheyko S."/>
            <person name="Eads B.D."/>
            <person name="Frohlich T."/>
            <person name="Geiler-Samerotte K.A."/>
            <person name="Gerlach D."/>
            <person name="Hatcher P."/>
            <person name="Jogdeo S."/>
            <person name="Krijgsveld J."/>
            <person name="Kriventseva E.V."/>
            <person name="Kultz D."/>
            <person name="Laforsch C."/>
            <person name="Lindquist E."/>
            <person name="Lopez J."/>
            <person name="Manak J.R."/>
            <person name="Muller J."/>
            <person name="Pangilinan J."/>
            <person name="Patwardhan R.P."/>
            <person name="Pitluck S."/>
            <person name="Pritham E.J."/>
            <person name="Rechtsteiner A."/>
            <person name="Rho M."/>
            <person name="Rogozin I.B."/>
            <person name="Sakarya O."/>
            <person name="Salamov A."/>
            <person name="Schaack S."/>
            <person name="Shapiro H."/>
            <person name="Shiga Y."/>
            <person name="Skalitzky C."/>
            <person name="Smith Z."/>
            <person name="Souvorov A."/>
            <person name="Sung W."/>
            <person name="Tang Z."/>
            <person name="Tsuchiya D."/>
            <person name="Tu H."/>
            <person name="Vos H."/>
            <person name="Wang M."/>
            <person name="Wolf Y.I."/>
            <person name="Yamagata H."/>
            <person name="Yamada T."/>
            <person name="Ye Y."/>
            <person name="Shaw J.R."/>
            <person name="Andrews J."/>
            <person name="Crease T.J."/>
            <person name="Tang H."/>
            <person name="Lucas S.M."/>
            <person name="Robertson H.M."/>
            <person name="Bork P."/>
            <person name="Koonin E.V."/>
            <person name="Zdobnov E.M."/>
            <person name="Grigoriev I.V."/>
            <person name="Lynch M."/>
            <person name="Boore J.L."/>
        </authorList>
    </citation>
    <scope>NUCLEOTIDE SEQUENCE [LARGE SCALE GENOMIC DNA]</scope>
</reference>
<dbReference type="KEGG" id="dpx:DAPPUDRAFT_233584"/>
<sequence length="52" mass="5774">MKAKIFFGPEAPVFRGHRHCLHASCYALKQLLRPPVNRSLNPSIGVTGIIKC</sequence>
<dbReference type="EMBL" id="GL732525">
    <property type="protein sequence ID" value="EFX89159.1"/>
    <property type="molecule type" value="Genomic_DNA"/>
</dbReference>
<evidence type="ECO:0000313" key="2">
    <source>
        <dbReference type="Proteomes" id="UP000000305"/>
    </source>
</evidence>
<dbReference type="Proteomes" id="UP000000305">
    <property type="component" value="Unassembled WGS sequence"/>
</dbReference>
<evidence type="ECO:0000313" key="1">
    <source>
        <dbReference type="EMBL" id="EFX89159.1"/>
    </source>
</evidence>
<keyword evidence="2" id="KW-1185">Reference proteome</keyword>
<accession>E9FV70</accession>
<protein>
    <submittedName>
        <fullName evidence="1">Uncharacterized protein</fullName>
    </submittedName>
</protein>